<protein>
    <submittedName>
        <fullName evidence="3">Uncharacterized protein</fullName>
    </submittedName>
</protein>
<dbReference type="OMA" id="CNHEQKI"/>
<reference evidence="3" key="1">
    <citation type="submission" date="2021-01" db="EMBL/GenBank/DDBJ databases">
        <authorList>
            <consortium name="Genoscope - CEA"/>
            <person name="William W."/>
        </authorList>
    </citation>
    <scope>NUCLEOTIDE SEQUENCE</scope>
</reference>
<feature type="compositionally biased region" description="Polar residues" evidence="2">
    <location>
        <begin position="256"/>
        <end position="270"/>
    </location>
</feature>
<feature type="compositionally biased region" description="Low complexity" evidence="2">
    <location>
        <begin position="205"/>
        <end position="248"/>
    </location>
</feature>
<proteinExistence type="predicted"/>
<sequence>MNQCRIKHHDCQKVKYICLDKKCNHEQKIGCADCFLEFHVPNDLVSHQRKLISEFEAELKGKIENLSTISIQSIHNNSEQVDKQFDTCMNNLIQKLTDYKDQIKEEIKNEKMDFVTYVNEFNQKVEQKIDLQNTQISQLSTNEINKSISFYQNSNNIVLDLRKDLSDLELHKKKLNLKKQKAVQKLRNTFEQIMKELDDHSNGCNNNNSNSNNNNNNNNNSNNNSINNSNNNNNNKKNSNNNNHNNISCTPEKQIYPSQLSNTTQSTPTKNVVDVARSKKQRKGKN</sequence>
<dbReference type="EMBL" id="CAJJDP010000007">
    <property type="protein sequence ID" value="CAD8137213.1"/>
    <property type="molecule type" value="Genomic_DNA"/>
</dbReference>
<name>A0A8S1SBA9_PAROT</name>
<evidence type="ECO:0000256" key="2">
    <source>
        <dbReference type="SAM" id="MobiDB-lite"/>
    </source>
</evidence>
<comment type="caution">
    <text evidence="3">The sequence shown here is derived from an EMBL/GenBank/DDBJ whole genome shotgun (WGS) entry which is preliminary data.</text>
</comment>
<feature type="region of interest" description="Disordered" evidence="2">
    <location>
        <begin position="198"/>
        <end position="286"/>
    </location>
</feature>
<feature type="coiled-coil region" evidence="1">
    <location>
        <begin position="89"/>
        <end position="185"/>
    </location>
</feature>
<dbReference type="AlphaFoldDB" id="A0A8S1SBA9"/>
<gene>
    <name evidence="3" type="ORF">POCTA_138.1.T0080247</name>
</gene>
<organism evidence="3 4">
    <name type="scientific">Paramecium octaurelia</name>
    <dbReference type="NCBI Taxonomy" id="43137"/>
    <lineage>
        <taxon>Eukaryota</taxon>
        <taxon>Sar</taxon>
        <taxon>Alveolata</taxon>
        <taxon>Ciliophora</taxon>
        <taxon>Intramacronucleata</taxon>
        <taxon>Oligohymenophorea</taxon>
        <taxon>Peniculida</taxon>
        <taxon>Parameciidae</taxon>
        <taxon>Paramecium</taxon>
    </lineage>
</organism>
<evidence type="ECO:0000313" key="4">
    <source>
        <dbReference type="Proteomes" id="UP000683925"/>
    </source>
</evidence>
<keyword evidence="1" id="KW-0175">Coiled coil</keyword>
<evidence type="ECO:0000256" key="1">
    <source>
        <dbReference type="SAM" id="Coils"/>
    </source>
</evidence>
<evidence type="ECO:0000313" key="3">
    <source>
        <dbReference type="EMBL" id="CAD8137213.1"/>
    </source>
</evidence>
<dbReference type="OrthoDB" id="305060at2759"/>
<keyword evidence="4" id="KW-1185">Reference proteome</keyword>
<accession>A0A8S1SBA9</accession>
<dbReference type="Proteomes" id="UP000683925">
    <property type="component" value="Unassembled WGS sequence"/>
</dbReference>